<proteinExistence type="predicted"/>
<reference evidence="1" key="1">
    <citation type="journal article" date="2015" name="Nature">
        <title>Complex archaea that bridge the gap between prokaryotes and eukaryotes.</title>
        <authorList>
            <person name="Spang A."/>
            <person name="Saw J.H."/>
            <person name="Jorgensen S.L."/>
            <person name="Zaremba-Niedzwiedzka K."/>
            <person name="Martijn J."/>
            <person name="Lind A.E."/>
            <person name="van Eijk R."/>
            <person name="Schleper C."/>
            <person name="Guy L."/>
            <person name="Ettema T.J."/>
        </authorList>
    </citation>
    <scope>NUCLEOTIDE SEQUENCE</scope>
</reference>
<gene>
    <name evidence="1" type="ORF">LCGC14_2169500</name>
</gene>
<name>A0A0F9ECP1_9ZZZZ</name>
<comment type="caution">
    <text evidence="1">The sequence shown here is derived from an EMBL/GenBank/DDBJ whole genome shotgun (WGS) entry which is preliminary data.</text>
</comment>
<evidence type="ECO:0000313" key="1">
    <source>
        <dbReference type="EMBL" id="KKL64001.1"/>
    </source>
</evidence>
<dbReference type="EMBL" id="LAZR01027980">
    <property type="protein sequence ID" value="KKL64001.1"/>
    <property type="molecule type" value="Genomic_DNA"/>
</dbReference>
<sequence length="156" mass="18433">MFVRHDENFVYYANTSAHKHFADVGKNQVYLTEEEEIKLVNRYSSFRRQLHTYVLSKGKCIRWFFEYYDSIRAEGRSVAKLSADFNPRKKGAAAVIEQKMERLLTDRRMPSDALFHLNLSEYCYSEMIKLMPPTKKLDGLLSEIHEIEDILLRSML</sequence>
<dbReference type="AlphaFoldDB" id="A0A0F9ECP1"/>
<accession>A0A0F9ECP1</accession>
<feature type="non-terminal residue" evidence="1">
    <location>
        <position position="156"/>
    </location>
</feature>
<protein>
    <submittedName>
        <fullName evidence="1">Uncharacterized protein</fullName>
    </submittedName>
</protein>
<organism evidence="1">
    <name type="scientific">marine sediment metagenome</name>
    <dbReference type="NCBI Taxonomy" id="412755"/>
    <lineage>
        <taxon>unclassified sequences</taxon>
        <taxon>metagenomes</taxon>
        <taxon>ecological metagenomes</taxon>
    </lineage>
</organism>